<name>A0A537LIU7_9BACT</name>
<evidence type="ECO:0000256" key="4">
    <source>
        <dbReference type="ARBA" id="ARBA00022519"/>
    </source>
</evidence>
<dbReference type="InterPro" id="IPR035906">
    <property type="entry name" value="MetI-like_sf"/>
</dbReference>
<comment type="similarity">
    <text evidence="8">Belongs to the binding-protein-dependent transport system permease family.</text>
</comment>
<evidence type="ECO:0000313" key="11">
    <source>
        <dbReference type="Proteomes" id="UP000315217"/>
    </source>
</evidence>
<sequence length="309" mass="33077">MGFCFWPGQLSRCSSTACCCGGLCGGFRLMSAARLPRILSSVMFGALALYLILPMLAVLIYSLARRWTATILPDGYTVQYWISALQDPRLFGAFVRSVVLAGATVAIDVLVVVPATYWAYVRNRRIRIIAEMAAVVPFALPWVAIAFGILLLSGRFAPALLGTPLLLMLAYAAVHFPFLYWAVDGAMAAADVVALSEAAETCGATPLQIIRRVVVPNITGGVVSGGILVFASSFGEFALVQMLVGGSFETVPLWSADALRATLGKFPELAVITFTTFMVLFVLSAILVFGTGAQTIRLLPGARAVEQRR</sequence>
<dbReference type="PANTHER" id="PTHR43357:SF4">
    <property type="entry name" value="INNER MEMBRANE ABC TRANSPORTER PERMEASE PROTEIN YDCV"/>
    <property type="match status" value="1"/>
</dbReference>
<keyword evidence="2 8" id="KW-0813">Transport</keyword>
<evidence type="ECO:0000256" key="8">
    <source>
        <dbReference type="RuleBase" id="RU363032"/>
    </source>
</evidence>
<dbReference type="PROSITE" id="PS50928">
    <property type="entry name" value="ABC_TM1"/>
    <property type="match status" value="1"/>
</dbReference>
<keyword evidence="3" id="KW-1003">Cell membrane</keyword>
<organism evidence="10 11">
    <name type="scientific">Candidatus Segetimicrobium genomatis</name>
    <dbReference type="NCBI Taxonomy" id="2569760"/>
    <lineage>
        <taxon>Bacteria</taxon>
        <taxon>Bacillati</taxon>
        <taxon>Candidatus Sysuimicrobiota</taxon>
        <taxon>Candidatus Sysuimicrobiia</taxon>
        <taxon>Candidatus Sysuimicrobiales</taxon>
        <taxon>Candidatus Segetimicrobiaceae</taxon>
        <taxon>Candidatus Segetimicrobium</taxon>
    </lineage>
</organism>
<feature type="transmembrane region" description="Helical" evidence="8">
    <location>
        <begin position="98"/>
        <end position="120"/>
    </location>
</feature>
<evidence type="ECO:0000259" key="9">
    <source>
        <dbReference type="PROSITE" id="PS50928"/>
    </source>
</evidence>
<dbReference type="Gene3D" id="1.10.3720.10">
    <property type="entry name" value="MetI-like"/>
    <property type="match status" value="1"/>
</dbReference>
<dbReference type="AlphaFoldDB" id="A0A537LIU7"/>
<keyword evidence="7 8" id="KW-0472">Membrane</keyword>
<dbReference type="PANTHER" id="PTHR43357">
    <property type="entry name" value="INNER MEMBRANE ABC TRANSPORTER PERMEASE PROTEIN YDCV"/>
    <property type="match status" value="1"/>
</dbReference>
<dbReference type="GO" id="GO:0005886">
    <property type="term" value="C:plasma membrane"/>
    <property type="evidence" value="ECO:0007669"/>
    <property type="project" value="UniProtKB-SubCell"/>
</dbReference>
<dbReference type="CDD" id="cd06261">
    <property type="entry name" value="TM_PBP2"/>
    <property type="match status" value="1"/>
</dbReference>
<keyword evidence="5 8" id="KW-0812">Transmembrane</keyword>
<dbReference type="EMBL" id="VBAI01000228">
    <property type="protein sequence ID" value="TMJ07954.1"/>
    <property type="molecule type" value="Genomic_DNA"/>
</dbReference>
<evidence type="ECO:0000256" key="6">
    <source>
        <dbReference type="ARBA" id="ARBA00022989"/>
    </source>
</evidence>
<comment type="caution">
    <text evidence="10">The sequence shown here is derived from an EMBL/GenBank/DDBJ whole genome shotgun (WGS) entry which is preliminary data.</text>
</comment>
<evidence type="ECO:0000256" key="1">
    <source>
        <dbReference type="ARBA" id="ARBA00004429"/>
    </source>
</evidence>
<dbReference type="GO" id="GO:0055085">
    <property type="term" value="P:transmembrane transport"/>
    <property type="evidence" value="ECO:0007669"/>
    <property type="project" value="InterPro"/>
</dbReference>
<keyword evidence="6 8" id="KW-1133">Transmembrane helix</keyword>
<evidence type="ECO:0000313" key="10">
    <source>
        <dbReference type="EMBL" id="TMJ07954.1"/>
    </source>
</evidence>
<reference evidence="10 11" key="1">
    <citation type="journal article" date="2019" name="Nat. Microbiol.">
        <title>Mediterranean grassland soil C-N compound turnover is dependent on rainfall and depth, and is mediated by genomically divergent microorganisms.</title>
        <authorList>
            <person name="Diamond S."/>
            <person name="Andeer P.F."/>
            <person name="Li Z."/>
            <person name="Crits-Christoph A."/>
            <person name="Burstein D."/>
            <person name="Anantharaman K."/>
            <person name="Lane K.R."/>
            <person name="Thomas B.C."/>
            <person name="Pan C."/>
            <person name="Northen T.R."/>
            <person name="Banfield J.F."/>
        </authorList>
    </citation>
    <scope>NUCLEOTIDE SEQUENCE [LARGE SCALE GENOMIC DNA]</scope>
    <source>
        <strain evidence="10">NP_1</strain>
    </source>
</reference>
<feature type="transmembrane region" description="Helical" evidence="8">
    <location>
        <begin position="165"/>
        <end position="183"/>
    </location>
</feature>
<dbReference type="InterPro" id="IPR000515">
    <property type="entry name" value="MetI-like"/>
</dbReference>
<feature type="transmembrane region" description="Helical" evidence="8">
    <location>
        <begin position="218"/>
        <end position="244"/>
    </location>
</feature>
<feature type="transmembrane region" description="Helical" evidence="8">
    <location>
        <begin position="269"/>
        <end position="289"/>
    </location>
</feature>
<protein>
    <submittedName>
        <fullName evidence="10">ABC transporter permease subunit</fullName>
    </submittedName>
</protein>
<evidence type="ECO:0000256" key="5">
    <source>
        <dbReference type="ARBA" id="ARBA00022692"/>
    </source>
</evidence>
<dbReference type="SUPFAM" id="SSF161098">
    <property type="entry name" value="MetI-like"/>
    <property type="match status" value="1"/>
</dbReference>
<evidence type="ECO:0000256" key="7">
    <source>
        <dbReference type="ARBA" id="ARBA00023136"/>
    </source>
</evidence>
<dbReference type="Pfam" id="PF00528">
    <property type="entry name" value="BPD_transp_1"/>
    <property type="match status" value="1"/>
</dbReference>
<accession>A0A537LIU7</accession>
<evidence type="ECO:0000256" key="3">
    <source>
        <dbReference type="ARBA" id="ARBA00022475"/>
    </source>
</evidence>
<proteinExistence type="inferred from homology"/>
<gene>
    <name evidence="10" type="ORF">E6G98_12985</name>
</gene>
<feature type="domain" description="ABC transmembrane type-1" evidence="9">
    <location>
        <begin position="94"/>
        <end position="287"/>
    </location>
</feature>
<feature type="transmembrane region" description="Helical" evidence="8">
    <location>
        <begin position="132"/>
        <end position="153"/>
    </location>
</feature>
<evidence type="ECO:0000256" key="2">
    <source>
        <dbReference type="ARBA" id="ARBA00022448"/>
    </source>
</evidence>
<dbReference type="Proteomes" id="UP000315217">
    <property type="component" value="Unassembled WGS sequence"/>
</dbReference>
<keyword evidence="4" id="KW-0997">Cell inner membrane</keyword>
<comment type="subcellular location">
    <subcellularLocation>
        <location evidence="1">Cell inner membrane</location>
        <topology evidence="1">Multi-pass membrane protein</topology>
    </subcellularLocation>
    <subcellularLocation>
        <location evidence="8">Cell membrane</location>
        <topology evidence="8">Multi-pass membrane protein</topology>
    </subcellularLocation>
</comment>
<feature type="transmembrane region" description="Helical" evidence="8">
    <location>
        <begin position="38"/>
        <end position="64"/>
    </location>
</feature>